<name>A0A4Q9LHZ9_9MICR</name>
<evidence type="ECO:0000313" key="1">
    <source>
        <dbReference type="EMBL" id="TBU07125.1"/>
    </source>
</evidence>
<dbReference type="VEuPathDB" id="MicrosporidiaDB:CWI39_0366p0010"/>
<evidence type="ECO:0000313" key="2">
    <source>
        <dbReference type="Proteomes" id="UP000293045"/>
    </source>
</evidence>
<reference evidence="1 2" key="1">
    <citation type="submission" date="2017-12" db="EMBL/GenBank/DDBJ databases">
        <authorList>
            <person name="Pombert J.-F."/>
            <person name="Haag K.L."/>
            <person name="Ebert D."/>
        </authorList>
    </citation>
    <scope>NUCLEOTIDE SEQUENCE [LARGE SCALE GENOMIC DNA]</scope>
    <source>
        <strain evidence="1">IL-BN-2</strain>
    </source>
</reference>
<protein>
    <submittedName>
        <fullName evidence="1">Uncharacterized protein</fullName>
    </submittedName>
</protein>
<dbReference type="EMBL" id="PIXR01000366">
    <property type="protein sequence ID" value="TBU07125.1"/>
    <property type="molecule type" value="Genomic_DNA"/>
</dbReference>
<gene>
    <name evidence="1" type="ORF">CWI39_0366p0010</name>
</gene>
<dbReference type="VEuPathDB" id="MicrosporidiaDB:CWI36_1338p0010"/>
<organism evidence="1 2">
    <name type="scientific">Hamiltosporidium magnivora</name>
    <dbReference type="NCBI Taxonomy" id="148818"/>
    <lineage>
        <taxon>Eukaryota</taxon>
        <taxon>Fungi</taxon>
        <taxon>Fungi incertae sedis</taxon>
        <taxon>Microsporidia</taxon>
        <taxon>Dubosqiidae</taxon>
        <taxon>Hamiltosporidium</taxon>
    </lineage>
</organism>
<accession>A0A4Q9LHZ9</accession>
<dbReference type="AlphaFoldDB" id="A0A4Q9LHZ9"/>
<dbReference type="Proteomes" id="UP000293045">
    <property type="component" value="Unassembled WGS sequence"/>
</dbReference>
<comment type="caution">
    <text evidence="1">The sequence shown here is derived from an EMBL/GenBank/DDBJ whole genome shotgun (WGS) entry which is preliminary data.</text>
</comment>
<proteinExistence type="predicted"/>
<sequence length="77" mass="9242">MKKIRLKEINDLIADVEKYTIENVSGRERIKHLRKKIVELGAKEKKSFIPFKRGLKLLERKREKSKKARMEKKGIFF</sequence>